<feature type="transmembrane region" description="Helical" evidence="9">
    <location>
        <begin position="28"/>
        <end position="47"/>
    </location>
</feature>
<proteinExistence type="inferred from homology"/>
<keyword evidence="7 9" id="KW-0472">Membrane</keyword>
<name>A0A1Y1S816_9MICR</name>
<dbReference type="GO" id="GO:0045047">
    <property type="term" value="P:protein targeting to ER"/>
    <property type="evidence" value="ECO:0007669"/>
    <property type="project" value="TreeGrafter"/>
</dbReference>
<evidence type="ECO:0000256" key="8">
    <source>
        <dbReference type="ARBA" id="ARBA00045204"/>
    </source>
</evidence>
<dbReference type="GO" id="GO:0005787">
    <property type="term" value="C:signal peptidase complex"/>
    <property type="evidence" value="ECO:0007669"/>
    <property type="project" value="InterPro"/>
</dbReference>
<evidence type="ECO:0000256" key="5">
    <source>
        <dbReference type="ARBA" id="ARBA00022824"/>
    </source>
</evidence>
<dbReference type="VEuPathDB" id="MicrosporidiaDB:ECANGB1_860"/>
<gene>
    <name evidence="10" type="primary">SPCS1</name>
    <name evidence="10" type="ORF">ECANGB1_860</name>
</gene>
<organism evidence="10 11">
    <name type="scientific">Enterospora canceri</name>
    <dbReference type="NCBI Taxonomy" id="1081671"/>
    <lineage>
        <taxon>Eukaryota</taxon>
        <taxon>Fungi</taxon>
        <taxon>Fungi incertae sedis</taxon>
        <taxon>Microsporidia</taxon>
        <taxon>Enterocytozoonidae</taxon>
        <taxon>Enterospora</taxon>
    </lineage>
</organism>
<evidence type="ECO:0000256" key="9">
    <source>
        <dbReference type="SAM" id="Phobius"/>
    </source>
</evidence>
<dbReference type="AlphaFoldDB" id="A0A1Y1S816"/>
<evidence type="ECO:0000256" key="4">
    <source>
        <dbReference type="ARBA" id="ARBA00022692"/>
    </source>
</evidence>
<keyword evidence="6 9" id="KW-1133">Transmembrane helix</keyword>
<dbReference type="PANTHER" id="PTHR13202">
    <property type="entry name" value="MICROSOMAL SIGNAL PEPTIDASE 12 KDA SUBUNIT"/>
    <property type="match status" value="1"/>
</dbReference>
<dbReference type="Proteomes" id="UP000192639">
    <property type="component" value="Unassembled WGS sequence"/>
</dbReference>
<feature type="transmembrane region" description="Helical" evidence="9">
    <location>
        <begin position="53"/>
        <end position="75"/>
    </location>
</feature>
<comment type="function">
    <text evidence="8">Component of the signal peptidase complex (SPC) which catalyzes the cleavage of N-terminal signal sequences from nascent proteins as they are translocated into the lumen of the endoplasmic reticulum. Dispensable for SPC enzymatic activity.</text>
</comment>
<evidence type="ECO:0000256" key="1">
    <source>
        <dbReference type="ARBA" id="ARBA00004477"/>
    </source>
</evidence>
<dbReference type="GO" id="GO:0006465">
    <property type="term" value="P:signal peptide processing"/>
    <property type="evidence" value="ECO:0007669"/>
    <property type="project" value="InterPro"/>
</dbReference>
<dbReference type="InterPro" id="IPR009542">
    <property type="entry name" value="Spc1/SPCS1"/>
</dbReference>
<evidence type="ECO:0000256" key="2">
    <source>
        <dbReference type="ARBA" id="ARBA00005245"/>
    </source>
</evidence>
<accession>A0A1Y1S816</accession>
<keyword evidence="4 9" id="KW-0812">Transmembrane</keyword>
<dbReference type="PANTHER" id="PTHR13202:SF0">
    <property type="entry name" value="SIGNAL PEPTIDASE COMPLEX SUBUNIT 1"/>
    <property type="match status" value="1"/>
</dbReference>
<evidence type="ECO:0000256" key="6">
    <source>
        <dbReference type="ARBA" id="ARBA00022989"/>
    </source>
</evidence>
<evidence type="ECO:0000313" key="10">
    <source>
        <dbReference type="EMBL" id="ORD94333.1"/>
    </source>
</evidence>
<dbReference type="EMBL" id="LWDP01000024">
    <property type="protein sequence ID" value="ORD94333.1"/>
    <property type="molecule type" value="Genomic_DNA"/>
</dbReference>
<dbReference type="OrthoDB" id="263893at2759"/>
<comment type="caution">
    <text evidence="10">The sequence shown here is derived from an EMBL/GenBank/DDBJ whole genome shotgun (WGS) entry which is preliminary data.</text>
</comment>
<evidence type="ECO:0000256" key="7">
    <source>
        <dbReference type="ARBA" id="ARBA00023136"/>
    </source>
</evidence>
<comment type="subcellular location">
    <subcellularLocation>
        <location evidence="1">Endoplasmic reticulum membrane</location>
        <topology evidence="1">Multi-pass membrane protein</topology>
    </subcellularLocation>
</comment>
<sequence>MLFRILRVILDFVDPKLDYRGQQLNNRIMIGLFVVGYTASTAIGWLLRDFSYILYGCVLTALLNALLTVPAWKMYRRHPLKFKKHKNE</sequence>
<reference evidence="10 11" key="1">
    <citation type="journal article" date="2017" name="Environ. Microbiol.">
        <title>Decay of the glycolytic pathway and adaptation to intranuclear parasitism within Enterocytozoonidae microsporidia.</title>
        <authorList>
            <person name="Wiredu Boakye D."/>
            <person name="Jaroenlak P."/>
            <person name="Prachumwat A."/>
            <person name="Williams T.A."/>
            <person name="Bateman K.S."/>
            <person name="Itsathitphaisarn O."/>
            <person name="Sritunyalucksana K."/>
            <person name="Paszkiewicz K.H."/>
            <person name="Moore K.A."/>
            <person name="Stentiford G.D."/>
            <person name="Williams B.A."/>
        </authorList>
    </citation>
    <scope>NUCLEOTIDE SEQUENCE [LARGE SCALE GENOMIC DNA]</scope>
    <source>
        <strain evidence="10 11">GB1</strain>
    </source>
</reference>
<comment type="similarity">
    <text evidence="2">Belongs to the SPCS1 family.</text>
</comment>
<evidence type="ECO:0000256" key="3">
    <source>
        <dbReference type="ARBA" id="ARBA00017059"/>
    </source>
</evidence>
<keyword evidence="11" id="KW-1185">Reference proteome</keyword>
<evidence type="ECO:0000313" key="11">
    <source>
        <dbReference type="Proteomes" id="UP000192639"/>
    </source>
</evidence>
<dbReference type="Pfam" id="PF06645">
    <property type="entry name" value="SPC12"/>
    <property type="match status" value="1"/>
</dbReference>
<keyword evidence="5" id="KW-0256">Endoplasmic reticulum</keyword>
<protein>
    <recommendedName>
        <fullName evidence="3">Signal peptidase complex subunit 1</fullName>
    </recommendedName>
</protein>